<sequence>MPSIEREEFLNVGVVVYAQMADFLDARFDLAPQRLEAFAPHLDPDDVEAALEGMCAAVRGEACTGRPAMPKLGQRFGWITAPRSTILQPGPLHGGVTDDPALTLDRLVSRLVTPSGG</sequence>
<dbReference type="Proteomes" id="UP001501288">
    <property type="component" value="Unassembled WGS sequence"/>
</dbReference>
<dbReference type="Pfam" id="PF11236">
    <property type="entry name" value="DUF3037"/>
    <property type="match status" value="1"/>
</dbReference>
<reference evidence="1 2" key="1">
    <citation type="journal article" date="2019" name="Int. J. Syst. Evol. Microbiol.">
        <title>The Global Catalogue of Microorganisms (GCM) 10K type strain sequencing project: providing services to taxonomists for standard genome sequencing and annotation.</title>
        <authorList>
            <consortium name="The Broad Institute Genomics Platform"/>
            <consortium name="The Broad Institute Genome Sequencing Center for Infectious Disease"/>
            <person name="Wu L."/>
            <person name="Ma J."/>
        </authorList>
    </citation>
    <scope>NUCLEOTIDE SEQUENCE [LARGE SCALE GENOMIC DNA]</scope>
    <source>
        <strain evidence="1 2">JCM 14588</strain>
    </source>
</reference>
<protein>
    <submittedName>
        <fullName evidence="1">DUF3037 domain-containing protein</fullName>
    </submittedName>
</protein>
<organism evidence="1 2">
    <name type="scientific">Dermacoccus barathri</name>
    <dbReference type="NCBI Taxonomy" id="322601"/>
    <lineage>
        <taxon>Bacteria</taxon>
        <taxon>Bacillati</taxon>
        <taxon>Actinomycetota</taxon>
        <taxon>Actinomycetes</taxon>
        <taxon>Micrococcales</taxon>
        <taxon>Dermacoccaceae</taxon>
        <taxon>Dermacoccus</taxon>
    </lineage>
</organism>
<comment type="caution">
    <text evidence="1">The sequence shown here is derived from an EMBL/GenBank/DDBJ whole genome shotgun (WGS) entry which is preliminary data.</text>
</comment>
<evidence type="ECO:0000313" key="2">
    <source>
        <dbReference type="Proteomes" id="UP001501288"/>
    </source>
</evidence>
<proteinExistence type="predicted"/>
<keyword evidence="2" id="KW-1185">Reference proteome</keyword>
<gene>
    <name evidence="1" type="ORF">GCM10009762_10370</name>
</gene>
<accession>A0ABN2BE43</accession>
<dbReference type="EMBL" id="BAAANV010000030">
    <property type="protein sequence ID" value="GAA1538616.1"/>
    <property type="molecule type" value="Genomic_DNA"/>
</dbReference>
<evidence type="ECO:0000313" key="1">
    <source>
        <dbReference type="EMBL" id="GAA1538616.1"/>
    </source>
</evidence>
<dbReference type="InterPro" id="IPR021398">
    <property type="entry name" value="DUF3037"/>
</dbReference>
<name>A0ABN2BE43_9MICO</name>